<keyword evidence="1" id="KW-0812">Transmembrane</keyword>
<reference evidence="2" key="2">
    <citation type="submission" date="2020-05" db="UniProtKB">
        <authorList>
            <consortium name="EnsemblMetazoa"/>
        </authorList>
    </citation>
    <scope>IDENTIFICATION</scope>
    <source>
        <strain evidence="2">IAEA</strain>
    </source>
</reference>
<keyword evidence="3" id="KW-1185">Reference proteome</keyword>
<evidence type="ECO:0000256" key="1">
    <source>
        <dbReference type="SAM" id="Phobius"/>
    </source>
</evidence>
<evidence type="ECO:0000313" key="2">
    <source>
        <dbReference type="EnsemblMetazoa" id="GBRI027731-PA"/>
    </source>
</evidence>
<keyword evidence="1" id="KW-1133">Transmembrane helix</keyword>
<proteinExistence type="predicted"/>
<protein>
    <submittedName>
        <fullName evidence="2">Uncharacterized protein</fullName>
    </submittedName>
</protein>
<sequence>MIERSITNKHKLRRQLERNENIRKLVTQAQNAGITRSTAIFNNTNNNNSSNNKNSNNTKTTLTAQHQYKSALLPTLNFFFIVGLVVCVRFACLCSCLSHPIGFCGAYAKCFHFQATMSIYLNLISFTYNLAVVSFALVDRLGSTYY</sequence>
<evidence type="ECO:0000313" key="3">
    <source>
        <dbReference type="Proteomes" id="UP000091820"/>
    </source>
</evidence>
<dbReference type="EnsemblMetazoa" id="GBRI027731-RA">
    <property type="protein sequence ID" value="GBRI027731-PA"/>
    <property type="gene ID" value="GBRI027731"/>
</dbReference>
<organism evidence="2 3">
    <name type="scientific">Glossina brevipalpis</name>
    <dbReference type="NCBI Taxonomy" id="37001"/>
    <lineage>
        <taxon>Eukaryota</taxon>
        <taxon>Metazoa</taxon>
        <taxon>Ecdysozoa</taxon>
        <taxon>Arthropoda</taxon>
        <taxon>Hexapoda</taxon>
        <taxon>Insecta</taxon>
        <taxon>Pterygota</taxon>
        <taxon>Neoptera</taxon>
        <taxon>Endopterygota</taxon>
        <taxon>Diptera</taxon>
        <taxon>Brachycera</taxon>
        <taxon>Muscomorpha</taxon>
        <taxon>Hippoboscoidea</taxon>
        <taxon>Glossinidae</taxon>
        <taxon>Glossina</taxon>
    </lineage>
</organism>
<accession>A0A1A9WQ20</accession>
<dbReference type="AlphaFoldDB" id="A0A1A9WQ20"/>
<dbReference type="VEuPathDB" id="VectorBase:GBRI027731"/>
<dbReference type="Proteomes" id="UP000091820">
    <property type="component" value="Unassembled WGS sequence"/>
</dbReference>
<reference evidence="3" key="1">
    <citation type="submission" date="2014-03" db="EMBL/GenBank/DDBJ databases">
        <authorList>
            <person name="Aksoy S."/>
            <person name="Warren W."/>
            <person name="Wilson R.K."/>
        </authorList>
    </citation>
    <scope>NUCLEOTIDE SEQUENCE [LARGE SCALE GENOMIC DNA]</scope>
    <source>
        <strain evidence="3">IAEA</strain>
    </source>
</reference>
<keyword evidence="1" id="KW-0472">Membrane</keyword>
<feature type="transmembrane region" description="Helical" evidence="1">
    <location>
        <begin position="78"/>
        <end position="98"/>
    </location>
</feature>
<feature type="transmembrane region" description="Helical" evidence="1">
    <location>
        <begin position="119"/>
        <end position="138"/>
    </location>
</feature>
<name>A0A1A9WQ20_9MUSC</name>